<sequence>QSSPKISREQDTLQGLLKELSTPIKGESAEINDDFVEGSENSISKNLVRLYQKACSAETRVMKANQEEISCWYHYGKGYEERIDDIVKNEKE</sequence>
<accession>A0ACA9SQL7</accession>
<dbReference type="EMBL" id="CAJVQC010146843">
    <property type="protein sequence ID" value="CAG8845465.1"/>
    <property type="molecule type" value="Genomic_DNA"/>
</dbReference>
<dbReference type="Proteomes" id="UP000789920">
    <property type="component" value="Unassembled WGS sequence"/>
</dbReference>
<comment type="caution">
    <text evidence="1">The sequence shown here is derived from an EMBL/GenBank/DDBJ whole genome shotgun (WGS) entry which is preliminary data.</text>
</comment>
<name>A0ACA9SQL7_9GLOM</name>
<feature type="non-terminal residue" evidence="1">
    <location>
        <position position="92"/>
    </location>
</feature>
<evidence type="ECO:0000313" key="2">
    <source>
        <dbReference type="Proteomes" id="UP000789920"/>
    </source>
</evidence>
<feature type="non-terminal residue" evidence="1">
    <location>
        <position position="1"/>
    </location>
</feature>
<reference evidence="1" key="1">
    <citation type="submission" date="2021-06" db="EMBL/GenBank/DDBJ databases">
        <authorList>
            <person name="Kallberg Y."/>
            <person name="Tangrot J."/>
            <person name="Rosling A."/>
        </authorList>
    </citation>
    <scope>NUCLEOTIDE SEQUENCE</scope>
    <source>
        <strain evidence="1">MA461A</strain>
    </source>
</reference>
<proteinExistence type="predicted"/>
<keyword evidence="2" id="KW-1185">Reference proteome</keyword>
<evidence type="ECO:0000313" key="1">
    <source>
        <dbReference type="EMBL" id="CAG8845465.1"/>
    </source>
</evidence>
<gene>
    <name evidence="1" type="ORF">RPERSI_LOCUS33680</name>
</gene>
<protein>
    <submittedName>
        <fullName evidence="1">22071_t:CDS:1</fullName>
    </submittedName>
</protein>
<organism evidence="1 2">
    <name type="scientific">Racocetra persica</name>
    <dbReference type="NCBI Taxonomy" id="160502"/>
    <lineage>
        <taxon>Eukaryota</taxon>
        <taxon>Fungi</taxon>
        <taxon>Fungi incertae sedis</taxon>
        <taxon>Mucoromycota</taxon>
        <taxon>Glomeromycotina</taxon>
        <taxon>Glomeromycetes</taxon>
        <taxon>Diversisporales</taxon>
        <taxon>Gigasporaceae</taxon>
        <taxon>Racocetra</taxon>
    </lineage>
</organism>